<feature type="chain" id="PRO_5026095006" description="DUF7580 domain-containing protein" evidence="2">
    <location>
        <begin position="21"/>
        <end position="577"/>
    </location>
</feature>
<proteinExistence type="predicted"/>
<keyword evidence="2" id="KW-0732">Signal</keyword>
<dbReference type="InterPro" id="IPR056002">
    <property type="entry name" value="DUF7580"/>
</dbReference>
<dbReference type="AlphaFoldDB" id="A0A6G1I8V8"/>
<keyword evidence="5" id="KW-1185">Reference proteome</keyword>
<organism evidence="4 5">
    <name type="scientific">Trichodelitschia bisporula</name>
    <dbReference type="NCBI Taxonomy" id="703511"/>
    <lineage>
        <taxon>Eukaryota</taxon>
        <taxon>Fungi</taxon>
        <taxon>Dikarya</taxon>
        <taxon>Ascomycota</taxon>
        <taxon>Pezizomycotina</taxon>
        <taxon>Dothideomycetes</taxon>
        <taxon>Dothideomycetes incertae sedis</taxon>
        <taxon>Phaeotrichales</taxon>
        <taxon>Phaeotrichaceae</taxon>
        <taxon>Trichodelitschia</taxon>
    </lineage>
</organism>
<keyword evidence="1" id="KW-0175">Coiled coil</keyword>
<evidence type="ECO:0000256" key="1">
    <source>
        <dbReference type="SAM" id="Coils"/>
    </source>
</evidence>
<evidence type="ECO:0000313" key="5">
    <source>
        <dbReference type="Proteomes" id="UP000799640"/>
    </source>
</evidence>
<name>A0A6G1I8V8_9PEZI</name>
<dbReference type="Pfam" id="PF24476">
    <property type="entry name" value="DUF7580"/>
    <property type="match status" value="1"/>
</dbReference>
<feature type="coiled-coil region" evidence="1">
    <location>
        <begin position="165"/>
        <end position="192"/>
    </location>
</feature>
<dbReference type="PANTHER" id="PTHR35186">
    <property type="entry name" value="ANK_REP_REGION DOMAIN-CONTAINING PROTEIN"/>
    <property type="match status" value="1"/>
</dbReference>
<reference evidence="4" key="1">
    <citation type="journal article" date="2020" name="Stud. Mycol.">
        <title>101 Dothideomycetes genomes: a test case for predicting lifestyles and emergence of pathogens.</title>
        <authorList>
            <person name="Haridas S."/>
            <person name="Albert R."/>
            <person name="Binder M."/>
            <person name="Bloem J."/>
            <person name="Labutti K."/>
            <person name="Salamov A."/>
            <person name="Andreopoulos B."/>
            <person name="Baker S."/>
            <person name="Barry K."/>
            <person name="Bills G."/>
            <person name="Bluhm B."/>
            <person name="Cannon C."/>
            <person name="Castanera R."/>
            <person name="Culley D."/>
            <person name="Daum C."/>
            <person name="Ezra D."/>
            <person name="Gonzalez J."/>
            <person name="Henrissat B."/>
            <person name="Kuo A."/>
            <person name="Liang C."/>
            <person name="Lipzen A."/>
            <person name="Lutzoni F."/>
            <person name="Magnuson J."/>
            <person name="Mondo S."/>
            <person name="Nolan M."/>
            <person name="Ohm R."/>
            <person name="Pangilinan J."/>
            <person name="Park H.-J."/>
            <person name="Ramirez L."/>
            <person name="Alfaro M."/>
            <person name="Sun H."/>
            <person name="Tritt A."/>
            <person name="Yoshinaga Y."/>
            <person name="Zwiers L.-H."/>
            <person name="Turgeon B."/>
            <person name="Goodwin S."/>
            <person name="Spatafora J."/>
            <person name="Crous P."/>
            <person name="Grigoriev I."/>
        </authorList>
    </citation>
    <scope>NUCLEOTIDE SEQUENCE</scope>
    <source>
        <strain evidence="4">CBS 262.69</strain>
    </source>
</reference>
<dbReference type="PANTHER" id="PTHR35186:SF4">
    <property type="entry name" value="PRION-INHIBITION AND PROPAGATION HELO DOMAIN-CONTAINING PROTEIN"/>
    <property type="match status" value="1"/>
</dbReference>
<sequence length="577" mass="63928">MSGIEIAGLILGGLPLVISALEHYNNGLDPIKAFYRWERELPQYIRKLRNQHVHYQQTLRLLLEPITDEHELADMIANADAPAWTDDRIAQALEERLGDSYVAYGDTVAEISRVMRTIASKLDVGSTNTSRSDLEALLLSKQRPSGRNGFEWKKRIKFGMSKRAIKTLLDELDGYVKELERFTERGEKLESQQAVGAGSGSVSGTWKTSFVAPLEHVRAGARLLHQAMTQWNCACEALHSTHIKLEQRVIVSRSKTPKRPKNADELRFRVSVTTAETTFKNLPELKHSATAISAYSVKSVSTMKSSLTMKSSVTFSVTAPSIPPSVHDLSLLEIDNICHTLRQASRTTPLLGFCLDPSGKLRGIYPVSDEDTTLKPPPQGTITLDELLRSPVIKGKRARLSRKDRLALAVNIASSTLQLCTTPWLPAHCYCASDIVFPRTDGSPAFDIESAYLRSTPYGPDTKGTKPLLNNDNATLLALGLMLLELYFGESSDTHTETEDLGPNNKPNAFTALAVAQRWVLDERDNLSAGFLQAVSHCLRCFADPRSSLHDPPFLQAAIDEIIVPLQVELWQFTGAR</sequence>
<evidence type="ECO:0000256" key="2">
    <source>
        <dbReference type="SAM" id="SignalP"/>
    </source>
</evidence>
<evidence type="ECO:0000313" key="4">
    <source>
        <dbReference type="EMBL" id="KAF2404631.1"/>
    </source>
</evidence>
<accession>A0A6G1I8V8</accession>
<evidence type="ECO:0000259" key="3">
    <source>
        <dbReference type="Pfam" id="PF24476"/>
    </source>
</evidence>
<dbReference type="Proteomes" id="UP000799640">
    <property type="component" value="Unassembled WGS sequence"/>
</dbReference>
<protein>
    <recommendedName>
        <fullName evidence="3">DUF7580 domain-containing protein</fullName>
    </recommendedName>
</protein>
<feature type="signal peptide" evidence="2">
    <location>
        <begin position="1"/>
        <end position="20"/>
    </location>
</feature>
<dbReference type="OrthoDB" id="3565018at2759"/>
<feature type="domain" description="DUF7580" evidence="3">
    <location>
        <begin position="331"/>
        <end position="570"/>
    </location>
</feature>
<dbReference type="EMBL" id="ML996688">
    <property type="protein sequence ID" value="KAF2404631.1"/>
    <property type="molecule type" value="Genomic_DNA"/>
</dbReference>
<gene>
    <name evidence="4" type="ORF">EJ06DRAFT_568900</name>
</gene>